<accession>A0A1S1C8G8</accession>
<keyword evidence="3" id="KW-0238">DNA-binding</keyword>
<reference evidence="6" key="4">
    <citation type="submission" date="2020-01" db="EMBL/GenBank/DDBJ databases">
        <title>Bacteria Cultured from War Wounds Associated with the Conflict in Eastern Ukraine.</title>
        <authorList>
            <person name="Snesrud E."/>
            <person name="Galac M.R."/>
            <person name="Mc Gann P."/>
            <person name="Valentine K."/>
            <person name="Viacheslav K."/>
        </authorList>
    </citation>
    <scope>NUCLEOTIDE SEQUENCE</scope>
    <source>
        <strain evidence="6">VNMU148</strain>
    </source>
</reference>
<feature type="domain" description="HTH marR-type" evidence="5">
    <location>
        <begin position="3"/>
        <end position="134"/>
    </location>
</feature>
<keyword evidence="4" id="KW-0804">Transcription</keyword>
<keyword evidence="2" id="KW-0805">Transcription regulation</keyword>
<dbReference type="SMART" id="SM00347">
    <property type="entry name" value="HTH_MARR"/>
    <property type="match status" value="1"/>
</dbReference>
<reference evidence="9 12" key="3">
    <citation type="submission" date="2018-08" db="EMBL/GenBank/DDBJ databases">
        <title>Recombination of ecologically and evolutionarily significant loci maintains genetic cohesion in the Pseudomonas syringae species complex.</title>
        <authorList>
            <person name="Dillon M."/>
            <person name="Thakur S."/>
            <person name="Almeida R.N.D."/>
            <person name="Weir B.S."/>
            <person name="Guttman D.S."/>
        </authorList>
    </citation>
    <scope>NUCLEOTIDE SEQUENCE [LARGE SCALE GENOMIC DNA]</scope>
    <source>
        <strain evidence="9 12">ICMP 7846</strain>
    </source>
</reference>
<dbReference type="PROSITE" id="PS01117">
    <property type="entry name" value="HTH_MARR_1"/>
    <property type="match status" value="1"/>
</dbReference>
<dbReference type="EMBL" id="NFFZ01000005">
    <property type="protein sequence ID" value="OTI62206.1"/>
    <property type="molecule type" value="Genomic_DNA"/>
</dbReference>
<dbReference type="InterPro" id="IPR023187">
    <property type="entry name" value="Tscrpt_reg_MarR-type_CS"/>
</dbReference>
<evidence type="ECO:0000313" key="9">
    <source>
        <dbReference type="EMBL" id="RMS49623.1"/>
    </source>
</evidence>
<dbReference type="Proteomes" id="UP000194857">
    <property type="component" value="Unassembled WGS sequence"/>
</dbReference>
<dbReference type="GO" id="GO:0005737">
    <property type="term" value="C:cytoplasm"/>
    <property type="evidence" value="ECO:0007669"/>
    <property type="project" value="UniProtKB-SubCell"/>
</dbReference>
<dbReference type="EMBL" id="RBSQ01000983">
    <property type="protein sequence ID" value="RMS49623.1"/>
    <property type="molecule type" value="Genomic_DNA"/>
</dbReference>
<dbReference type="PRINTS" id="PR00598">
    <property type="entry name" value="HTHMARR"/>
</dbReference>
<sequence length="186" mass="20623">MSAIALYDYLERLTSLMRAWSREQPLVAELQPVQLSALHYLARCNRYSDTPLGVTEYLGLTKGTVSQSLKVLEGRGLISKLPDARDRRSVHLRLTDAGRALIEAVIPPQFLEQAVTALGEKGEHLQGLLRDLLVVIQRQEDVPGFGLCRSCRFHQRRAGSPFCGLTGEPLSDADAELICREHQACG</sequence>
<dbReference type="AlphaFoldDB" id="A0A072ZZG7"/>
<organism evidence="6 13">
    <name type="scientific">Pseudomonas aeruginosa</name>
    <dbReference type="NCBI Taxonomy" id="287"/>
    <lineage>
        <taxon>Bacteria</taxon>
        <taxon>Pseudomonadati</taxon>
        <taxon>Pseudomonadota</taxon>
        <taxon>Gammaproteobacteria</taxon>
        <taxon>Pseudomonadales</taxon>
        <taxon>Pseudomonadaceae</taxon>
        <taxon>Pseudomonas</taxon>
    </lineage>
</organism>
<dbReference type="FunFam" id="1.10.10.10:FF:000945">
    <property type="entry name" value="Probable transcriptional regulator"/>
    <property type="match status" value="1"/>
</dbReference>
<dbReference type="OMA" id="CNRYSNT"/>
<dbReference type="SUPFAM" id="SSF46785">
    <property type="entry name" value="Winged helix' DNA-binding domain"/>
    <property type="match status" value="1"/>
</dbReference>
<evidence type="ECO:0000313" key="13">
    <source>
        <dbReference type="Proteomes" id="UP000644192"/>
    </source>
</evidence>
<dbReference type="EMBL" id="WXZT01000026">
    <property type="protein sequence ID" value="MZZ16384.1"/>
    <property type="molecule type" value="Genomic_DNA"/>
</dbReference>
<evidence type="ECO:0000256" key="2">
    <source>
        <dbReference type="ARBA" id="ARBA00023015"/>
    </source>
</evidence>
<protein>
    <submittedName>
        <fullName evidence="6">MarR family transcriptional regulator</fullName>
    </submittedName>
</protein>
<evidence type="ECO:0000313" key="12">
    <source>
        <dbReference type="Proteomes" id="UP000270834"/>
    </source>
</evidence>
<dbReference type="InterPro" id="IPR039422">
    <property type="entry name" value="MarR/SlyA-like"/>
</dbReference>
<evidence type="ECO:0000256" key="1">
    <source>
        <dbReference type="ARBA" id="ARBA00004496"/>
    </source>
</evidence>
<dbReference type="Proteomes" id="UP000253594">
    <property type="component" value="Unassembled WGS sequence"/>
</dbReference>
<dbReference type="PANTHER" id="PTHR33164:SF5">
    <property type="entry name" value="ORGANIC HYDROPEROXIDE RESISTANCE TRANSCRIPTIONAL REGULATOR"/>
    <property type="match status" value="1"/>
</dbReference>
<evidence type="ECO:0000313" key="10">
    <source>
        <dbReference type="Proteomes" id="UP000194857"/>
    </source>
</evidence>
<comment type="caution">
    <text evidence="6">The sequence shown here is derived from an EMBL/GenBank/DDBJ whole genome shotgun (WGS) entry which is preliminary data.</text>
</comment>
<dbReference type="eggNOG" id="COG1846">
    <property type="taxonomic scope" value="Bacteria"/>
</dbReference>
<dbReference type="PANTHER" id="PTHR33164">
    <property type="entry name" value="TRANSCRIPTIONAL REGULATOR, MARR FAMILY"/>
    <property type="match status" value="1"/>
</dbReference>
<dbReference type="InterPro" id="IPR000835">
    <property type="entry name" value="HTH_MarR-typ"/>
</dbReference>
<dbReference type="Proteomes" id="UP000644192">
    <property type="component" value="Unassembled WGS sequence"/>
</dbReference>
<dbReference type="PROSITE" id="PS50995">
    <property type="entry name" value="HTH_MARR_2"/>
    <property type="match status" value="1"/>
</dbReference>
<reference evidence="8 11" key="2">
    <citation type="submission" date="2018-07" db="EMBL/GenBank/DDBJ databases">
        <title>Mechanisms of high-level aminoglycoside resistance among Gram-negative pathogens in Brazil.</title>
        <authorList>
            <person name="Ballaben A.S."/>
            <person name="Darini A.L.C."/>
            <person name="Doi Y."/>
        </authorList>
    </citation>
    <scope>NUCLEOTIDE SEQUENCE [LARGE SCALE GENOMIC DNA]</scope>
    <source>
        <strain evidence="8 11">B2-305</strain>
    </source>
</reference>
<dbReference type="InterPro" id="IPR036388">
    <property type="entry name" value="WH-like_DNA-bd_sf"/>
</dbReference>
<evidence type="ECO:0000313" key="11">
    <source>
        <dbReference type="Proteomes" id="UP000253594"/>
    </source>
</evidence>
<dbReference type="GO" id="GO:0003677">
    <property type="term" value="F:DNA binding"/>
    <property type="evidence" value="ECO:0007669"/>
    <property type="project" value="UniProtKB-KW"/>
</dbReference>
<evidence type="ECO:0000256" key="3">
    <source>
        <dbReference type="ARBA" id="ARBA00023125"/>
    </source>
</evidence>
<dbReference type="SMR" id="A0A072ZZG7"/>
<dbReference type="GO" id="GO:0003700">
    <property type="term" value="F:DNA-binding transcription factor activity"/>
    <property type="evidence" value="ECO:0007669"/>
    <property type="project" value="InterPro"/>
</dbReference>
<dbReference type="EMBL" id="QORE01001603">
    <property type="protein sequence ID" value="RCI71114.1"/>
    <property type="molecule type" value="Genomic_DNA"/>
</dbReference>
<evidence type="ECO:0000256" key="4">
    <source>
        <dbReference type="ARBA" id="ARBA00023163"/>
    </source>
</evidence>
<accession>A0A072ZZG7</accession>
<dbReference type="Gene3D" id="1.10.10.10">
    <property type="entry name" value="Winged helix-like DNA-binding domain superfamily/Winged helix DNA-binding domain"/>
    <property type="match status" value="1"/>
</dbReference>
<dbReference type="GO" id="GO:0006950">
    <property type="term" value="P:response to stress"/>
    <property type="evidence" value="ECO:0007669"/>
    <property type="project" value="TreeGrafter"/>
</dbReference>
<evidence type="ECO:0000259" key="5">
    <source>
        <dbReference type="PROSITE" id="PS50995"/>
    </source>
</evidence>
<evidence type="ECO:0000313" key="6">
    <source>
        <dbReference type="EMBL" id="MZZ16384.1"/>
    </source>
</evidence>
<dbReference type="RefSeq" id="WP_003112585.1">
    <property type="nucleotide sequence ID" value="NZ_AP017302.1"/>
</dbReference>
<comment type="subcellular location">
    <subcellularLocation>
        <location evidence="1">Cytoplasm</location>
    </subcellularLocation>
</comment>
<dbReference type="Pfam" id="PF12802">
    <property type="entry name" value="MarR_2"/>
    <property type="match status" value="1"/>
</dbReference>
<dbReference type="InterPro" id="IPR036390">
    <property type="entry name" value="WH_DNA-bd_sf"/>
</dbReference>
<evidence type="ECO:0000313" key="7">
    <source>
        <dbReference type="EMBL" id="OTI62206.1"/>
    </source>
</evidence>
<evidence type="ECO:0000313" key="8">
    <source>
        <dbReference type="EMBL" id="RCI71114.1"/>
    </source>
</evidence>
<reference evidence="7 10" key="1">
    <citation type="submission" date="2017-05" db="EMBL/GenBank/DDBJ databases">
        <authorList>
            <person name="Song R."/>
            <person name="Chenine A.L."/>
            <person name="Ruprecht R.M."/>
        </authorList>
    </citation>
    <scope>NUCLEOTIDE SEQUENCE [LARGE SCALE GENOMIC DNA]</scope>
    <source>
        <strain evidence="7 10">S567_C10_BS</strain>
    </source>
</reference>
<dbReference type="Proteomes" id="UP000270834">
    <property type="component" value="Unassembled WGS sequence"/>
</dbReference>
<proteinExistence type="predicted"/>
<name>A0A072ZZG7_PSEAI</name>
<gene>
    <name evidence="9" type="ORF">ALP65_03365</name>
    <name evidence="7" type="ORF">CAZ10_11555</name>
    <name evidence="8" type="ORF">DT376_30890</name>
    <name evidence="6" type="ORF">GUL26_29385</name>
</gene>